<dbReference type="EMBL" id="NAAF01000013">
    <property type="protein sequence ID" value="OSY76310.1"/>
    <property type="molecule type" value="Genomic_DNA"/>
</dbReference>
<dbReference type="AlphaFoldDB" id="A0AAX0NIP0"/>
<sequence>MKKILFIGSLVMASLLYAQGSQPVEITQEDIKAQNEISTIKEEKTIRNKDVKEYFDEFSEANGITYGETIEGKTFYNGYADITDKSDLARGGSIAFQKAMLNIQAEFIKDAFGRLANQRITKYLSDDSSNAREFEDLPKGGTLSQIMDKVTQLAGAKLDKALQDLGINVQGLSEERKKELFKDEFLTKTLVQAYGAMSGLVPVQTFVTTTKRGNYRIGVIAVMSDKTRMFADDIQKNRAPSIKGGGKALKEFLPKTEKGFISEYGIRMVYDEKGQPMIISYGIWGYGKNSTDSRILDRLESRAQEQASIQADVAIREFVTTQINLRDESQIGDVLKQNIKQSTNINDGAKEITEDIISEIVDKSMKTISTSTKGNIRGIRTVKRWSYTDENGQEYVGAVRVYSYTNYVNTTQAVSPIKQQQNTNTNAIKKSSSIGDRKSQMVNSLDDF</sequence>
<evidence type="ECO:0000256" key="1">
    <source>
        <dbReference type="SAM" id="MobiDB-lite"/>
    </source>
</evidence>
<feature type="region of interest" description="Disordered" evidence="1">
    <location>
        <begin position="419"/>
        <end position="448"/>
    </location>
</feature>
<feature type="signal peptide" evidence="2">
    <location>
        <begin position="1"/>
        <end position="18"/>
    </location>
</feature>
<evidence type="ECO:0000256" key="2">
    <source>
        <dbReference type="SAM" id="SignalP"/>
    </source>
</evidence>
<feature type="compositionally biased region" description="Polar residues" evidence="1">
    <location>
        <begin position="419"/>
        <end position="434"/>
    </location>
</feature>
<comment type="caution">
    <text evidence="4">The sequence shown here is derived from an EMBL/GenBank/DDBJ whole genome shotgun (WGS) entry which is preliminary data.</text>
</comment>
<evidence type="ECO:0000313" key="4">
    <source>
        <dbReference type="EMBL" id="OSY76310.1"/>
    </source>
</evidence>
<keyword evidence="2" id="KW-0732">Signal</keyword>
<accession>A0AAX0NIP0</accession>
<evidence type="ECO:0000259" key="3">
    <source>
        <dbReference type="Pfam" id="PF20891"/>
    </source>
</evidence>
<evidence type="ECO:0000313" key="5">
    <source>
        <dbReference type="Proteomes" id="UP000194235"/>
    </source>
</evidence>
<dbReference type="Pfam" id="PF20891">
    <property type="entry name" value="DUF6844"/>
    <property type="match status" value="1"/>
</dbReference>
<dbReference type="Proteomes" id="UP000194235">
    <property type="component" value="Unassembled WGS sequence"/>
</dbReference>
<gene>
    <name evidence="4" type="ORF">B5Y32_06250</name>
</gene>
<feature type="domain" description="DUF6844" evidence="3">
    <location>
        <begin position="144"/>
        <end position="235"/>
    </location>
</feature>
<reference evidence="4 5" key="1">
    <citation type="submission" date="2017-03" db="EMBL/GenBank/DDBJ databases">
        <title>Characterization of Campylobacter jejuni water isolates.</title>
        <authorList>
            <person name="Nilsson A."/>
            <person name="Skarp A."/>
            <person name="Johansson C."/>
            <person name="Kaden R."/>
            <person name="Engstrand L."/>
            <person name="Rautelin H."/>
        </authorList>
    </citation>
    <scope>NUCLEOTIDE SEQUENCE [LARGE SCALE GENOMIC DNA]</scope>
    <source>
        <strain evidence="4 5">VA12</strain>
    </source>
</reference>
<dbReference type="RefSeq" id="WP_086032243.1">
    <property type="nucleotide sequence ID" value="NZ_NAAF01000013.1"/>
</dbReference>
<proteinExistence type="predicted"/>
<name>A0AAX0NIP0_CAMJU</name>
<protein>
    <recommendedName>
        <fullName evidence="3">DUF6844 domain-containing protein</fullName>
    </recommendedName>
</protein>
<organism evidence="4 5">
    <name type="scientific">Campylobacter jejuni</name>
    <dbReference type="NCBI Taxonomy" id="197"/>
    <lineage>
        <taxon>Bacteria</taxon>
        <taxon>Pseudomonadati</taxon>
        <taxon>Campylobacterota</taxon>
        <taxon>Epsilonproteobacteria</taxon>
        <taxon>Campylobacterales</taxon>
        <taxon>Campylobacteraceae</taxon>
        <taxon>Campylobacter</taxon>
    </lineage>
</organism>
<feature type="chain" id="PRO_5043410052" description="DUF6844 domain-containing protein" evidence="2">
    <location>
        <begin position="19"/>
        <end position="448"/>
    </location>
</feature>
<dbReference type="InterPro" id="IPR049286">
    <property type="entry name" value="DUF6844"/>
</dbReference>